<proteinExistence type="predicted"/>
<evidence type="ECO:0000313" key="9">
    <source>
        <dbReference type="Proteomes" id="UP001379235"/>
    </source>
</evidence>
<reference evidence="8 9" key="1">
    <citation type="submission" date="2024-03" db="EMBL/GenBank/DDBJ databases">
        <authorList>
            <person name="Jo J.-H."/>
        </authorList>
    </citation>
    <scope>NUCLEOTIDE SEQUENCE [LARGE SCALE GENOMIC DNA]</scope>
    <source>
        <strain evidence="8 9">AS3R-12</strain>
    </source>
</reference>
<feature type="DNA-binding region" description="OmpR/PhoB-type" evidence="5">
    <location>
        <begin position="126"/>
        <end position="225"/>
    </location>
</feature>
<dbReference type="Gene3D" id="1.10.10.10">
    <property type="entry name" value="Winged helix-like DNA-binding domain superfamily/Winged helix DNA-binding domain"/>
    <property type="match status" value="1"/>
</dbReference>
<comment type="caution">
    <text evidence="8">The sequence shown here is derived from an EMBL/GenBank/DDBJ whole genome shotgun (WGS) entry which is preliminary data.</text>
</comment>
<accession>A0ABU8S501</accession>
<organism evidence="8 9">
    <name type="scientific">Novosphingobium aquae</name>
    <dbReference type="NCBI Taxonomy" id="3133435"/>
    <lineage>
        <taxon>Bacteria</taxon>
        <taxon>Pseudomonadati</taxon>
        <taxon>Pseudomonadota</taxon>
        <taxon>Alphaproteobacteria</taxon>
        <taxon>Sphingomonadales</taxon>
        <taxon>Sphingomonadaceae</taxon>
        <taxon>Novosphingobium</taxon>
    </lineage>
</organism>
<dbReference type="SMART" id="SM00448">
    <property type="entry name" value="REC"/>
    <property type="match status" value="1"/>
</dbReference>
<dbReference type="Pfam" id="PF00486">
    <property type="entry name" value="Trans_reg_C"/>
    <property type="match status" value="1"/>
</dbReference>
<dbReference type="RefSeq" id="WP_339964790.1">
    <property type="nucleotide sequence ID" value="NZ_JBBHJY010000001.1"/>
</dbReference>
<evidence type="ECO:0000259" key="6">
    <source>
        <dbReference type="PROSITE" id="PS50110"/>
    </source>
</evidence>
<feature type="domain" description="OmpR/PhoB-type" evidence="7">
    <location>
        <begin position="126"/>
        <end position="225"/>
    </location>
</feature>
<keyword evidence="9" id="KW-1185">Reference proteome</keyword>
<keyword evidence="1 4" id="KW-0597">Phosphoprotein</keyword>
<dbReference type="PANTHER" id="PTHR48111:SF40">
    <property type="entry name" value="PHOSPHATE REGULON TRANSCRIPTIONAL REGULATORY PROTEIN PHOB"/>
    <property type="match status" value="1"/>
</dbReference>
<dbReference type="EMBL" id="JBBHJY010000001">
    <property type="protein sequence ID" value="MEJ6009042.1"/>
    <property type="molecule type" value="Genomic_DNA"/>
</dbReference>
<dbReference type="PROSITE" id="PS50110">
    <property type="entry name" value="RESPONSE_REGULATORY"/>
    <property type="match status" value="1"/>
</dbReference>
<feature type="modified residue" description="4-aspartylphosphate" evidence="4">
    <location>
        <position position="51"/>
    </location>
</feature>
<gene>
    <name evidence="8" type="ORF">WG900_03810</name>
</gene>
<dbReference type="InterPro" id="IPR001789">
    <property type="entry name" value="Sig_transdc_resp-reg_receiver"/>
</dbReference>
<evidence type="ECO:0000256" key="2">
    <source>
        <dbReference type="ARBA" id="ARBA00023012"/>
    </source>
</evidence>
<dbReference type="CDD" id="cd00383">
    <property type="entry name" value="trans_reg_C"/>
    <property type="match status" value="1"/>
</dbReference>
<dbReference type="InterPro" id="IPR036388">
    <property type="entry name" value="WH-like_DNA-bd_sf"/>
</dbReference>
<evidence type="ECO:0000313" key="8">
    <source>
        <dbReference type="EMBL" id="MEJ6009042.1"/>
    </source>
</evidence>
<keyword evidence="3 5" id="KW-0238">DNA-binding</keyword>
<dbReference type="Gene3D" id="3.40.50.2300">
    <property type="match status" value="1"/>
</dbReference>
<feature type="domain" description="Response regulatory" evidence="6">
    <location>
        <begin position="2"/>
        <end position="117"/>
    </location>
</feature>
<evidence type="ECO:0000256" key="4">
    <source>
        <dbReference type="PROSITE-ProRule" id="PRU00169"/>
    </source>
</evidence>
<dbReference type="CDD" id="cd17574">
    <property type="entry name" value="REC_OmpR"/>
    <property type="match status" value="1"/>
</dbReference>
<evidence type="ECO:0000256" key="5">
    <source>
        <dbReference type="PROSITE-ProRule" id="PRU01091"/>
    </source>
</evidence>
<dbReference type="Proteomes" id="UP001379235">
    <property type="component" value="Unassembled WGS sequence"/>
</dbReference>
<dbReference type="InterPro" id="IPR039420">
    <property type="entry name" value="WalR-like"/>
</dbReference>
<protein>
    <submittedName>
        <fullName evidence="8">Response regulator transcription factor</fullName>
    </submittedName>
</protein>
<sequence>MRIALVDDDPDEIADIAATLRASGTDCSLYSSGEELLAALRRETFDLLLLDWNMMGMSGMKVLAWARENLDPPPPVIMLTNRDRKEDIVFALDAGAADYIRKPEEPEIVRARIRAALRDRRKEMPEPSDAFGGFAFDAITRSVRFDDEVIELRQKEYSLARLLFENLNRPLSRSYILQKVWQSSPDIETRTLDVHISRLRAKLKLRPERGFALQTIFGFGYRLDSTGQARD</sequence>
<dbReference type="PANTHER" id="PTHR48111">
    <property type="entry name" value="REGULATOR OF RPOS"/>
    <property type="match status" value="1"/>
</dbReference>
<evidence type="ECO:0000259" key="7">
    <source>
        <dbReference type="PROSITE" id="PS51755"/>
    </source>
</evidence>
<name>A0ABU8S501_9SPHN</name>
<dbReference type="PROSITE" id="PS51755">
    <property type="entry name" value="OMPR_PHOB"/>
    <property type="match status" value="1"/>
</dbReference>
<evidence type="ECO:0000256" key="3">
    <source>
        <dbReference type="ARBA" id="ARBA00023125"/>
    </source>
</evidence>
<dbReference type="InterPro" id="IPR011006">
    <property type="entry name" value="CheY-like_superfamily"/>
</dbReference>
<evidence type="ECO:0000256" key="1">
    <source>
        <dbReference type="ARBA" id="ARBA00022553"/>
    </source>
</evidence>
<dbReference type="SMART" id="SM00862">
    <property type="entry name" value="Trans_reg_C"/>
    <property type="match status" value="1"/>
</dbReference>
<dbReference type="InterPro" id="IPR001867">
    <property type="entry name" value="OmpR/PhoB-type_DNA-bd"/>
</dbReference>
<dbReference type="Pfam" id="PF00072">
    <property type="entry name" value="Response_reg"/>
    <property type="match status" value="1"/>
</dbReference>
<dbReference type="SUPFAM" id="SSF52172">
    <property type="entry name" value="CheY-like"/>
    <property type="match status" value="1"/>
</dbReference>
<keyword evidence="2" id="KW-0902">Two-component regulatory system</keyword>